<evidence type="ECO:0000256" key="4">
    <source>
        <dbReference type="ARBA" id="ARBA00022741"/>
    </source>
</evidence>
<keyword evidence="3 8" id="KW-0396">Initiation factor</keyword>
<feature type="coiled-coil region" evidence="9">
    <location>
        <begin position="205"/>
        <end position="232"/>
    </location>
</feature>
<sequence length="603" mass="65707">MNEQERRAQLRGKTIDLPSIIRVQDLAKKLELPIGNILATLLKNGVLANLNDDLDYDTAAIIAEELGYKTTESVGELEKDVLTPEKLNEILKKEDPSKQKPRPPVVTIMGHVDHGKTTLLDTIRSANVAAGEAGGITQAISSYQAEHNGRMITFIDTPGHETFDFMRQRGAALADLVILVVAADDGVQPQTKDAAAYAKKEGLPIVVALNKVDREEANIEKVKKELSDIDLVPEEWGGKTVMVEVSALKKQGLDALLDMVLLTADLNTPKADPDRPALGTVVESRLDKSMGPIAAVLIHTGTLETGDDIVVGKSTGKVRLMKDFRGRQIKKAGPSMPVSIVGLKDVPQSGDIMQVVEEHEEATAKAAQRRAPLKRMTKSDENDERQTLAIVLKADSKGSLEALEQTITAMVPDEVRLSILRSDVGAISDSDVLTARAGGAIIYGFSVQVAGMSQKLADKEKVSVRIFTIIYKLSEDVRSEIEERLPVDIITEDIGRIKVLKVFFSSAKKKIVGGEVAEGIVEPKSKITIKRKEKKSEAAAEQLGFGIIVELQKEKRPLQKAERGDQVGMTIETKTKIKEGDVLEVFRETKVRKGSVMNTSGVR</sequence>
<evidence type="ECO:0000256" key="8">
    <source>
        <dbReference type="RuleBase" id="RU000644"/>
    </source>
</evidence>
<proteinExistence type="inferred from homology"/>
<dbReference type="Gene3D" id="2.40.30.10">
    <property type="entry name" value="Translation factors"/>
    <property type="match status" value="2"/>
</dbReference>
<evidence type="ECO:0000313" key="11">
    <source>
        <dbReference type="EMBL" id="OGY35023.1"/>
    </source>
</evidence>
<gene>
    <name evidence="11" type="ORF">A3D99_04435</name>
</gene>
<evidence type="ECO:0000313" key="12">
    <source>
        <dbReference type="Proteomes" id="UP000177528"/>
    </source>
</evidence>
<dbReference type="InterPro" id="IPR005225">
    <property type="entry name" value="Small_GTP-bd"/>
</dbReference>
<dbReference type="InterPro" id="IPR000178">
    <property type="entry name" value="TF_IF2_bacterial-like"/>
</dbReference>
<dbReference type="GO" id="GO:0005525">
    <property type="term" value="F:GTP binding"/>
    <property type="evidence" value="ECO:0007669"/>
    <property type="project" value="UniProtKB-KW"/>
</dbReference>
<dbReference type="Pfam" id="PF04760">
    <property type="entry name" value="IF2_N"/>
    <property type="match status" value="1"/>
</dbReference>
<keyword evidence="5 8" id="KW-0648">Protein biosynthesis</keyword>
<dbReference type="GO" id="GO:0005737">
    <property type="term" value="C:cytoplasm"/>
    <property type="evidence" value="ECO:0007669"/>
    <property type="project" value="UniProtKB-UniRule"/>
</dbReference>
<dbReference type="InterPro" id="IPR027417">
    <property type="entry name" value="P-loop_NTPase"/>
</dbReference>
<feature type="domain" description="Tr-type G" evidence="10">
    <location>
        <begin position="101"/>
        <end position="270"/>
    </location>
</feature>
<dbReference type="PANTHER" id="PTHR43381">
    <property type="entry name" value="TRANSLATION INITIATION FACTOR IF-2-RELATED"/>
    <property type="match status" value="1"/>
</dbReference>
<dbReference type="InterPro" id="IPR015760">
    <property type="entry name" value="TIF_IF2"/>
</dbReference>
<evidence type="ECO:0000256" key="7">
    <source>
        <dbReference type="NCBIfam" id="TIGR00487"/>
    </source>
</evidence>
<dbReference type="FunFam" id="3.40.50.300:FF:000019">
    <property type="entry name" value="Translation initiation factor IF-2"/>
    <property type="match status" value="1"/>
</dbReference>
<dbReference type="InterPro" id="IPR006847">
    <property type="entry name" value="IF2_N"/>
</dbReference>
<dbReference type="Pfam" id="PF22042">
    <property type="entry name" value="EF-G_D2"/>
    <property type="match status" value="1"/>
</dbReference>
<evidence type="ECO:0000256" key="2">
    <source>
        <dbReference type="ARBA" id="ARBA00020675"/>
    </source>
</evidence>
<dbReference type="InterPro" id="IPR009000">
    <property type="entry name" value="Transl_B-barrel_sf"/>
</dbReference>
<dbReference type="GO" id="GO:0003743">
    <property type="term" value="F:translation initiation factor activity"/>
    <property type="evidence" value="ECO:0007669"/>
    <property type="project" value="UniProtKB-UniRule"/>
</dbReference>
<evidence type="ECO:0000256" key="5">
    <source>
        <dbReference type="ARBA" id="ARBA00022917"/>
    </source>
</evidence>
<dbReference type="Pfam" id="PF11987">
    <property type="entry name" value="IF-2"/>
    <property type="match status" value="1"/>
</dbReference>
<dbReference type="Pfam" id="PF00009">
    <property type="entry name" value="GTP_EFTU"/>
    <property type="match status" value="1"/>
</dbReference>
<dbReference type="SUPFAM" id="SSF52156">
    <property type="entry name" value="Initiation factor IF2/eIF5b, domain 3"/>
    <property type="match status" value="1"/>
</dbReference>
<comment type="similarity">
    <text evidence="1 8">Belongs to the TRAFAC class translation factor GTPase superfamily. Classic translation factor GTPase family. IF-2 subfamily.</text>
</comment>
<evidence type="ECO:0000256" key="1">
    <source>
        <dbReference type="ARBA" id="ARBA00007733"/>
    </source>
</evidence>
<dbReference type="EMBL" id="MHHR01000006">
    <property type="protein sequence ID" value="OGY35023.1"/>
    <property type="molecule type" value="Genomic_DNA"/>
</dbReference>
<dbReference type="SUPFAM" id="SSF50447">
    <property type="entry name" value="Translation proteins"/>
    <property type="match status" value="2"/>
</dbReference>
<accession>A0A1G1X4Y1</accession>
<dbReference type="InterPro" id="IPR000795">
    <property type="entry name" value="T_Tr_GTP-bd_dom"/>
</dbReference>
<dbReference type="InterPro" id="IPR044145">
    <property type="entry name" value="IF2_II"/>
</dbReference>
<dbReference type="Proteomes" id="UP000177528">
    <property type="component" value="Unassembled WGS sequence"/>
</dbReference>
<dbReference type="InterPro" id="IPR036925">
    <property type="entry name" value="TIF_IF2_dom3_sf"/>
</dbReference>
<dbReference type="NCBIfam" id="TIGR00231">
    <property type="entry name" value="small_GTP"/>
    <property type="match status" value="1"/>
</dbReference>
<dbReference type="InterPro" id="IPR029459">
    <property type="entry name" value="EFTU-type"/>
</dbReference>
<dbReference type="FunFam" id="2.40.30.10:FF:000054">
    <property type="entry name" value="Translation initiation factor IF-2"/>
    <property type="match status" value="1"/>
</dbReference>
<keyword evidence="4" id="KW-0547">Nucleotide-binding</keyword>
<protein>
    <recommendedName>
        <fullName evidence="2 7">Translation initiation factor IF-2</fullName>
    </recommendedName>
</protein>
<evidence type="ECO:0000256" key="6">
    <source>
        <dbReference type="ARBA" id="ARBA00023134"/>
    </source>
</evidence>
<evidence type="ECO:0000256" key="3">
    <source>
        <dbReference type="ARBA" id="ARBA00022540"/>
    </source>
</evidence>
<dbReference type="InterPro" id="IPR053905">
    <property type="entry name" value="EF-G-like_DII"/>
</dbReference>
<dbReference type="NCBIfam" id="TIGR00487">
    <property type="entry name" value="IF-2"/>
    <property type="match status" value="1"/>
</dbReference>
<dbReference type="Pfam" id="PF14578">
    <property type="entry name" value="GTP_EFTU_D4"/>
    <property type="match status" value="1"/>
</dbReference>
<keyword evidence="9" id="KW-0175">Coiled coil</keyword>
<dbReference type="InterPro" id="IPR023115">
    <property type="entry name" value="TIF_IF2_dom3"/>
</dbReference>
<evidence type="ECO:0000256" key="9">
    <source>
        <dbReference type="SAM" id="Coils"/>
    </source>
</evidence>
<dbReference type="AlphaFoldDB" id="A0A1G1X4Y1"/>
<dbReference type="SUPFAM" id="SSF52540">
    <property type="entry name" value="P-loop containing nucleoside triphosphate hydrolases"/>
    <property type="match status" value="1"/>
</dbReference>
<comment type="function">
    <text evidence="8">One of the essential components for the initiation of protein synthesis. Protects formylmethionyl-tRNA from spontaneous hydrolysis and promotes its binding to the 30S ribosomal subunits. Also involved in the hydrolysis of GTP during the formation of the 70S ribosomal complex.</text>
</comment>
<reference evidence="11 12" key="1">
    <citation type="journal article" date="2016" name="Nat. Commun.">
        <title>Thousands of microbial genomes shed light on interconnected biogeochemical processes in an aquifer system.</title>
        <authorList>
            <person name="Anantharaman K."/>
            <person name="Brown C.T."/>
            <person name="Hug L.A."/>
            <person name="Sharon I."/>
            <person name="Castelle C.J."/>
            <person name="Probst A.J."/>
            <person name="Thomas B.C."/>
            <person name="Singh A."/>
            <person name="Wilkins M.J."/>
            <person name="Karaoz U."/>
            <person name="Brodie E.L."/>
            <person name="Williams K.H."/>
            <person name="Hubbard S.S."/>
            <person name="Banfield J.F."/>
        </authorList>
    </citation>
    <scope>NUCLEOTIDE SEQUENCE [LARGE SCALE GENOMIC DNA]</scope>
</reference>
<comment type="caution">
    <text evidence="11">The sequence shown here is derived from an EMBL/GenBank/DDBJ whole genome shotgun (WGS) entry which is preliminary data.</text>
</comment>
<name>A0A1G1X4Y1_9BACT</name>
<dbReference type="CDD" id="cd01887">
    <property type="entry name" value="IF2_eIF5B"/>
    <property type="match status" value="1"/>
</dbReference>
<dbReference type="Gene3D" id="3.40.50.300">
    <property type="entry name" value="P-loop containing nucleotide triphosphate hydrolases"/>
    <property type="match status" value="1"/>
</dbReference>
<dbReference type="PANTHER" id="PTHR43381:SF4">
    <property type="entry name" value="EUKARYOTIC TRANSLATION INITIATION FACTOR 5B"/>
    <property type="match status" value="1"/>
</dbReference>
<organism evidence="11 12">
    <name type="scientific">Candidatus Andersenbacteria bacterium RIFCSPHIGHO2_12_FULL_45_11</name>
    <dbReference type="NCBI Taxonomy" id="1797281"/>
    <lineage>
        <taxon>Bacteria</taxon>
        <taxon>Candidatus Anderseniibacteriota</taxon>
    </lineage>
</organism>
<dbReference type="FunFam" id="3.40.50.10050:FF:000001">
    <property type="entry name" value="Translation initiation factor IF-2"/>
    <property type="match status" value="1"/>
</dbReference>
<dbReference type="CDD" id="cd03702">
    <property type="entry name" value="IF2_mtIF2_II"/>
    <property type="match status" value="1"/>
</dbReference>
<keyword evidence="6" id="KW-0342">GTP-binding</keyword>
<dbReference type="Gene3D" id="3.40.50.10050">
    <property type="entry name" value="Translation initiation factor IF- 2, domain 3"/>
    <property type="match status" value="1"/>
</dbReference>
<evidence type="ECO:0000259" key="10">
    <source>
        <dbReference type="PROSITE" id="PS51722"/>
    </source>
</evidence>
<dbReference type="GO" id="GO:0003924">
    <property type="term" value="F:GTPase activity"/>
    <property type="evidence" value="ECO:0007669"/>
    <property type="project" value="InterPro"/>
</dbReference>
<dbReference type="PROSITE" id="PS51722">
    <property type="entry name" value="G_TR_2"/>
    <property type="match status" value="1"/>
</dbReference>